<sequence>MSRLKTQIIWGILVIATWIDGVVAYSINTTIHDTNSAHVTYSDVSLKCNRWVNNWVFWKACESWIKPWTSGVYHSWGKKTSYHSSLNHQLASVTIEFQGTDVWVYGPPLSELTGPLPDYKICLYESYHLSSKQQCYQTKTQEAYFASRGEGEPVVIFARGQLQDQQHRIVISIADPVDDLKVYDGIKFSHLVYTTERPTPWPVEEDRWRYREVVIHDTHPLLSYSPPVSSNPLAVTPVWLAKVHTDEDGSVTSWHELKSHNEGDQSQWRVETKIKAGAVAIYGAPSAYIDEAGYSLGFVCVRLDFGLCETVDLAMIYANQRDHAGRESVLLWRNDALDPSRETHVSIRLVQGPTKSGTFFPFKSINYLEPKEYSNPGPLVGHPENTTVNHDDQSILYSPKHCIRTTDGRDCSRLNPWTRKEVGPLGSVLSYSSTTWKYQAREDPHITMRFRGSAVYLYGAPNAYASRPFAPQRVCINNVCRVIDVEQAYLHPPREDIEPAGIRQTSNQKETLQDIATPLLLPHPELEPVLIWSITGLDDNIEHTLQLAFASLPAWDNAEMTIVKIVYTEVTYRWGEERPNPPAPGPDVTYSGPTHPPYATGWTPLTHKPPPPFSIDPPPSGQSPYPLLALIVLVAGIVGIPRALKFWRGKTRENEPLLPGHPSSSSDAQVYLGSGYSRSGSNNASNNPSGTRWGPAFGSPPPKYSNAADARPNYAAGTNNSRR</sequence>
<keyword evidence="2" id="KW-0732">Signal</keyword>
<evidence type="ECO:0000256" key="1">
    <source>
        <dbReference type="SAM" id="MobiDB-lite"/>
    </source>
</evidence>
<feature type="compositionally biased region" description="Low complexity" evidence="1">
    <location>
        <begin position="673"/>
        <end position="690"/>
    </location>
</feature>
<comment type="caution">
    <text evidence="3">The sequence shown here is derived from an EMBL/GenBank/DDBJ whole genome shotgun (WGS) entry which is preliminary data.</text>
</comment>
<gene>
    <name evidence="3" type="ORF">RDB_LOCUS3590</name>
</gene>
<dbReference type="EMBL" id="CAJMWY010000058">
    <property type="protein sequence ID" value="CAE6413145.1"/>
    <property type="molecule type" value="Genomic_DNA"/>
</dbReference>
<organism evidence="3 4">
    <name type="scientific">Rhizoctonia solani</name>
    <dbReference type="NCBI Taxonomy" id="456999"/>
    <lineage>
        <taxon>Eukaryota</taxon>
        <taxon>Fungi</taxon>
        <taxon>Dikarya</taxon>
        <taxon>Basidiomycota</taxon>
        <taxon>Agaricomycotina</taxon>
        <taxon>Agaricomycetes</taxon>
        <taxon>Cantharellales</taxon>
        <taxon>Ceratobasidiaceae</taxon>
        <taxon>Rhizoctonia</taxon>
    </lineage>
</organism>
<reference evidence="3" key="1">
    <citation type="submission" date="2021-01" db="EMBL/GenBank/DDBJ databases">
        <authorList>
            <person name="Kaushik A."/>
        </authorList>
    </citation>
    <scope>NUCLEOTIDE SEQUENCE</scope>
    <source>
        <strain evidence="3">AG4-RS23</strain>
    </source>
</reference>
<dbReference type="Proteomes" id="UP000663861">
    <property type="component" value="Unassembled WGS sequence"/>
</dbReference>
<evidence type="ECO:0000313" key="4">
    <source>
        <dbReference type="Proteomes" id="UP000663861"/>
    </source>
</evidence>
<feature type="signal peptide" evidence="2">
    <location>
        <begin position="1"/>
        <end position="24"/>
    </location>
</feature>
<accession>A0A8H3A8K5</accession>
<feature type="region of interest" description="Disordered" evidence="1">
    <location>
        <begin position="653"/>
        <end position="723"/>
    </location>
</feature>
<proteinExistence type="predicted"/>
<evidence type="ECO:0000256" key="2">
    <source>
        <dbReference type="SAM" id="SignalP"/>
    </source>
</evidence>
<dbReference type="AlphaFoldDB" id="A0A8H3A8K5"/>
<protein>
    <recommendedName>
        <fullName evidence="5">Transmembrane protein</fullName>
    </recommendedName>
</protein>
<feature type="chain" id="PRO_5034591849" description="Transmembrane protein" evidence="2">
    <location>
        <begin position="25"/>
        <end position="723"/>
    </location>
</feature>
<name>A0A8H3A8K5_9AGAM</name>
<evidence type="ECO:0008006" key="5">
    <source>
        <dbReference type="Google" id="ProtNLM"/>
    </source>
</evidence>
<evidence type="ECO:0000313" key="3">
    <source>
        <dbReference type="EMBL" id="CAE6413145.1"/>
    </source>
</evidence>